<protein>
    <submittedName>
        <fullName evidence="1">Uncharacterized protein</fullName>
    </submittedName>
</protein>
<gene>
    <name evidence="1" type="ORF">SAMN05216276_11327</name>
</gene>
<evidence type="ECO:0000313" key="2">
    <source>
        <dbReference type="Proteomes" id="UP000198282"/>
    </source>
</evidence>
<dbReference type="AlphaFoldDB" id="A0A239PDJ8"/>
<name>A0A239PDJ8_9ACTN</name>
<organism evidence="1 2">
    <name type="scientific">Streptosporangium subroseum</name>
    <dbReference type="NCBI Taxonomy" id="106412"/>
    <lineage>
        <taxon>Bacteria</taxon>
        <taxon>Bacillati</taxon>
        <taxon>Actinomycetota</taxon>
        <taxon>Actinomycetes</taxon>
        <taxon>Streptosporangiales</taxon>
        <taxon>Streptosporangiaceae</taxon>
        <taxon>Streptosporangium</taxon>
    </lineage>
</organism>
<accession>A0A239PDJ8</accession>
<keyword evidence="2" id="KW-1185">Reference proteome</keyword>
<dbReference type="RefSeq" id="WP_218825850.1">
    <property type="nucleotide sequence ID" value="NZ_FZOD01000132.1"/>
</dbReference>
<evidence type="ECO:0000313" key="1">
    <source>
        <dbReference type="EMBL" id="SNT64714.1"/>
    </source>
</evidence>
<dbReference type="Proteomes" id="UP000198282">
    <property type="component" value="Unassembled WGS sequence"/>
</dbReference>
<proteinExistence type="predicted"/>
<sequence>MIWTAGFRTAVISPYEQIQLTQPRGFADQTVRQILHMAGGGERLRIHLTNRYGRTPP</sequence>
<reference evidence="1 2" key="1">
    <citation type="submission" date="2017-06" db="EMBL/GenBank/DDBJ databases">
        <authorList>
            <person name="Kim H.J."/>
            <person name="Triplett B.A."/>
        </authorList>
    </citation>
    <scope>NUCLEOTIDE SEQUENCE [LARGE SCALE GENOMIC DNA]</scope>
    <source>
        <strain evidence="1 2">CGMCC 4.2132</strain>
    </source>
</reference>
<dbReference type="EMBL" id="FZOD01000132">
    <property type="protein sequence ID" value="SNT64714.1"/>
    <property type="molecule type" value="Genomic_DNA"/>
</dbReference>